<dbReference type="GO" id="GO:0003951">
    <property type="term" value="F:NAD+ kinase activity"/>
    <property type="evidence" value="ECO:0007669"/>
    <property type="project" value="InterPro"/>
</dbReference>
<organism evidence="5">
    <name type="scientific">freshwater metagenome</name>
    <dbReference type="NCBI Taxonomy" id="449393"/>
    <lineage>
        <taxon>unclassified sequences</taxon>
        <taxon>metagenomes</taxon>
        <taxon>ecological metagenomes</taxon>
    </lineage>
</organism>
<evidence type="ECO:0000256" key="4">
    <source>
        <dbReference type="ARBA" id="ARBA00023027"/>
    </source>
</evidence>
<dbReference type="Gene3D" id="3.40.50.10330">
    <property type="entry name" value="Probable inorganic polyphosphate/atp-NAD kinase, domain 1"/>
    <property type="match status" value="1"/>
</dbReference>
<sequence length="283" mass="30062">MNVLIVGNSERTDAADVASRAARWLISHGHHPVAVAADAAVLRSDDIEIVDSVAGAGELGLVVSVGGDGTMLRAVTLLDGAPVPVLGVNVGLLGYLAEVEPSNLETALSRFFAHNVEIERRLVLDVVARTASGTRQWRSLNEASLEKQHAGQTVRLRLHIDGVPFTTYQADGILVATPTGSTAYSMSARGPVISPGHQAILITPLAPHMLFDRSLVLRPDEAVEVEVVGQRPVGLTVDGQEAVVLQPGDSVSCSASDHPALFVRLESRRFHQTLKAKFGLSDR</sequence>
<dbReference type="Pfam" id="PF20143">
    <property type="entry name" value="NAD_kinase_C"/>
    <property type="match status" value="1"/>
</dbReference>
<dbReference type="InterPro" id="IPR017438">
    <property type="entry name" value="ATP-NAD_kinase_N"/>
</dbReference>
<name>A0A6J6F5V9_9ZZZZ</name>
<dbReference type="SUPFAM" id="SSF111331">
    <property type="entry name" value="NAD kinase/diacylglycerol kinase-like"/>
    <property type="match status" value="1"/>
</dbReference>
<evidence type="ECO:0000256" key="3">
    <source>
        <dbReference type="ARBA" id="ARBA00022857"/>
    </source>
</evidence>
<dbReference type="InterPro" id="IPR016064">
    <property type="entry name" value="NAD/diacylglycerol_kinase_sf"/>
</dbReference>
<dbReference type="Pfam" id="PF01513">
    <property type="entry name" value="NAD_kinase"/>
    <property type="match status" value="1"/>
</dbReference>
<dbReference type="InterPro" id="IPR017437">
    <property type="entry name" value="ATP-NAD_kinase_PpnK-typ_C"/>
</dbReference>
<proteinExistence type="inferred from homology"/>
<dbReference type="GO" id="GO:0019674">
    <property type="term" value="P:NAD+ metabolic process"/>
    <property type="evidence" value="ECO:0007669"/>
    <property type="project" value="InterPro"/>
</dbReference>
<evidence type="ECO:0000256" key="1">
    <source>
        <dbReference type="ARBA" id="ARBA00022679"/>
    </source>
</evidence>
<evidence type="ECO:0000256" key="2">
    <source>
        <dbReference type="ARBA" id="ARBA00022777"/>
    </source>
</evidence>
<dbReference type="Gene3D" id="2.60.200.30">
    <property type="entry name" value="Probable inorganic polyphosphate/atp-NAD kinase, domain 2"/>
    <property type="match status" value="1"/>
</dbReference>
<keyword evidence="4" id="KW-0520">NAD</keyword>
<dbReference type="AlphaFoldDB" id="A0A6J6F5V9"/>
<dbReference type="HAMAP" id="MF_00361">
    <property type="entry name" value="NAD_kinase"/>
    <property type="match status" value="1"/>
</dbReference>
<dbReference type="GO" id="GO:0006741">
    <property type="term" value="P:NADP+ biosynthetic process"/>
    <property type="evidence" value="ECO:0007669"/>
    <property type="project" value="InterPro"/>
</dbReference>
<protein>
    <submittedName>
        <fullName evidence="5">Unannotated protein</fullName>
    </submittedName>
</protein>
<gene>
    <name evidence="5" type="ORF">UFOPK1722_01123</name>
</gene>
<reference evidence="5" key="1">
    <citation type="submission" date="2020-05" db="EMBL/GenBank/DDBJ databases">
        <authorList>
            <person name="Chiriac C."/>
            <person name="Salcher M."/>
            <person name="Ghai R."/>
            <person name="Kavagutti S V."/>
        </authorList>
    </citation>
    <scope>NUCLEOTIDE SEQUENCE</scope>
</reference>
<dbReference type="EMBL" id="CAEZTS010000094">
    <property type="protein sequence ID" value="CAB4582264.1"/>
    <property type="molecule type" value="Genomic_DNA"/>
</dbReference>
<keyword evidence="2" id="KW-0418">Kinase</keyword>
<keyword evidence="1" id="KW-0808">Transferase</keyword>
<evidence type="ECO:0000313" key="5">
    <source>
        <dbReference type="EMBL" id="CAB4582264.1"/>
    </source>
</evidence>
<accession>A0A6J6F5V9</accession>
<dbReference type="PANTHER" id="PTHR20275:SF0">
    <property type="entry name" value="NAD KINASE"/>
    <property type="match status" value="1"/>
</dbReference>
<dbReference type="PANTHER" id="PTHR20275">
    <property type="entry name" value="NAD KINASE"/>
    <property type="match status" value="1"/>
</dbReference>
<dbReference type="InterPro" id="IPR002504">
    <property type="entry name" value="NADK"/>
</dbReference>
<keyword evidence="3" id="KW-0521">NADP</keyword>